<accession>A0A366H3W7</accession>
<protein>
    <recommendedName>
        <fullName evidence="3">Bacterial HORMA domain-containing protein</fullName>
    </recommendedName>
</protein>
<evidence type="ECO:0000313" key="1">
    <source>
        <dbReference type="EMBL" id="RBP36701.1"/>
    </source>
</evidence>
<name>A0A366H3W7_9BURK</name>
<dbReference type="RefSeq" id="WP_021205715.1">
    <property type="nucleotide sequence ID" value="NZ_JACCEU010000003.1"/>
</dbReference>
<keyword evidence="2" id="KW-1185">Reference proteome</keyword>
<sequence>MTTVVSRTFRSSPHRDALQTWDAIVELLTQGKESAARTELKAVAGVAASLITDQAPKGAPIVATCDGPRTRIYCLFDEDAIDGSDASEDALGFEPLKGDWAVSLPCPKDELTWVQASLKKHSTRITARDMTQGIATDERSASAQALSLDLGGFLKS</sequence>
<evidence type="ECO:0000313" key="2">
    <source>
        <dbReference type="Proteomes" id="UP000253628"/>
    </source>
</evidence>
<dbReference type="OrthoDB" id="9017279at2"/>
<dbReference type="EMBL" id="QNRQ01000011">
    <property type="protein sequence ID" value="RBP36701.1"/>
    <property type="molecule type" value="Genomic_DNA"/>
</dbReference>
<dbReference type="AlphaFoldDB" id="A0A366H3W7"/>
<organism evidence="1 2">
    <name type="scientific">Eoetvoesiella caeni</name>
    <dbReference type="NCBI Taxonomy" id="645616"/>
    <lineage>
        <taxon>Bacteria</taxon>
        <taxon>Pseudomonadati</taxon>
        <taxon>Pseudomonadota</taxon>
        <taxon>Betaproteobacteria</taxon>
        <taxon>Burkholderiales</taxon>
        <taxon>Alcaligenaceae</taxon>
        <taxon>Eoetvoesiella</taxon>
    </lineage>
</organism>
<evidence type="ECO:0008006" key="3">
    <source>
        <dbReference type="Google" id="ProtNLM"/>
    </source>
</evidence>
<reference evidence="1 2" key="1">
    <citation type="submission" date="2018-06" db="EMBL/GenBank/DDBJ databases">
        <title>Genomic Encyclopedia of Type Strains, Phase IV (KMG-IV): sequencing the most valuable type-strain genomes for metagenomic binning, comparative biology and taxonomic classification.</title>
        <authorList>
            <person name="Goeker M."/>
        </authorList>
    </citation>
    <scope>NUCLEOTIDE SEQUENCE [LARGE SCALE GENOMIC DNA]</scope>
    <source>
        <strain evidence="1 2">DSM 25520</strain>
    </source>
</reference>
<proteinExistence type="predicted"/>
<dbReference type="Proteomes" id="UP000253628">
    <property type="component" value="Unassembled WGS sequence"/>
</dbReference>
<comment type="caution">
    <text evidence="1">The sequence shown here is derived from an EMBL/GenBank/DDBJ whole genome shotgun (WGS) entry which is preliminary data.</text>
</comment>
<gene>
    <name evidence="1" type="ORF">DFR37_1117</name>
</gene>